<gene>
    <name evidence="2" type="ORF">IRL76_11450</name>
</gene>
<name>A0A7S8F3I3_9SPHN</name>
<protein>
    <submittedName>
        <fullName evidence="2">DUF2975 domain-containing protein</fullName>
    </submittedName>
</protein>
<feature type="transmembrane region" description="Helical" evidence="1">
    <location>
        <begin position="53"/>
        <end position="77"/>
    </location>
</feature>
<keyword evidence="1" id="KW-1133">Transmembrane helix</keyword>
<evidence type="ECO:0000256" key="1">
    <source>
        <dbReference type="SAM" id="Phobius"/>
    </source>
</evidence>
<keyword evidence="1" id="KW-0812">Transmembrane</keyword>
<dbReference type="Pfam" id="PF11188">
    <property type="entry name" value="DUF2975"/>
    <property type="match status" value="1"/>
</dbReference>
<evidence type="ECO:0000313" key="2">
    <source>
        <dbReference type="EMBL" id="QPC98453.1"/>
    </source>
</evidence>
<accession>A0A7S8F3I3</accession>
<keyword evidence="3" id="KW-1185">Reference proteome</keyword>
<dbReference type="EMBL" id="CP064654">
    <property type="protein sequence ID" value="QPC98453.1"/>
    <property type="molecule type" value="Genomic_DNA"/>
</dbReference>
<organism evidence="2 3">
    <name type="scientific">Qipengyuania soli</name>
    <dbReference type="NCBI Taxonomy" id="2782568"/>
    <lineage>
        <taxon>Bacteria</taxon>
        <taxon>Pseudomonadati</taxon>
        <taxon>Pseudomonadota</taxon>
        <taxon>Alphaproteobacteria</taxon>
        <taxon>Sphingomonadales</taxon>
        <taxon>Erythrobacteraceae</taxon>
        <taxon>Qipengyuania</taxon>
    </lineage>
</organism>
<sequence length="164" mass="18211">MLSILKHTLRIANFLNWAMAALFTLLLVEPGLFKEGFRNALGVQGADEVVFTWLEWTCAMVIPIAYAVHLILTRLAAMIHDTQRGEGFSETNAQRLSVIAWALLAINVADLAFGQLSIWASKVSGEYFGWSLSLTGWFAVPLLFVLARLLREGAQMRDDLEGTV</sequence>
<dbReference type="Proteomes" id="UP000594459">
    <property type="component" value="Chromosome"/>
</dbReference>
<feature type="transmembrane region" description="Helical" evidence="1">
    <location>
        <begin position="127"/>
        <end position="147"/>
    </location>
</feature>
<dbReference type="InterPro" id="IPR021354">
    <property type="entry name" value="DUF2975"/>
</dbReference>
<feature type="transmembrane region" description="Helical" evidence="1">
    <location>
        <begin position="98"/>
        <end position="121"/>
    </location>
</feature>
<feature type="transmembrane region" description="Helical" evidence="1">
    <location>
        <begin position="12"/>
        <end position="33"/>
    </location>
</feature>
<evidence type="ECO:0000313" key="3">
    <source>
        <dbReference type="Proteomes" id="UP000594459"/>
    </source>
</evidence>
<proteinExistence type="predicted"/>
<reference evidence="2 3" key="1">
    <citation type="submission" date="2020-11" db="EMBL/GenBank/DDBJ databases">
        <title>The genome sequence of Erythrobacter sp. 6D36.</title>
        <authorList>
            <person name="Liu Y."/>
        </authorList>
    </citation>
    <scope>NUCLEOTIDE SEQUENCE [LARGE SCALE GENOMIC DNA]</scope>
    <source>
        <strain evidence="2 3">6D36</strain>
    </source>
</reference>
<dbReference type="AlphaFoldDB" id="A0A7S8F3I3"/>
<dbReference type="RefSeq" id="WP_200981461.1">
    <property type="nucleotide sequence ID" value="NZ_CP064654.1"/>
</dbReference>
<dbReference type="KEGG" id="qso:IRL76_11450"/>
<keyword evidence="1" id="KW-0472">Membrane</keyword>